<comment type="caution">
    <text evidence="9">The sequence shown here is derived from an EMBL/GenBank/DDBJ whole genome shotgun (WGS) entry which is preliminary data.</text>
</comment>
<accession>A0ABP1G080</accession>
<dbReference type="InterPro" id="IPR010675">
    <property type="entry name" value="Bin3_C"/>
</dbReference>
<feature type="domain" description="Bin3-type SAM" evidence="8">
    <location>
        <begin position="158"/>
        <end position="396"/>
    </location>
</feature>
<dbReference type="InterPro" id="IPR041698">
    <property type="entry name" value="Methyltransf_25"/>
</dbReference>
<dbReference type="EMBL" id="CAXHTA020000008">
    <property type="protein sequence ID" value="CAL5223257.1"/>
    <property type="molecule type" value="Genomic_DNA"/>
</dbReference>
<dbReference type="CDD" id="cd02440">
    <property type="entry name" value="AdoMet_MTases"/>
    <property type="match status" value="1"/>
</dbReference>
<evidence type="ECO:0000256" key="4">
    <source>
        <dbReference type="ARBA" id="ARBA00022691"/>
    </source>
</evidence>
<keyword evidence="3 6" id="KW-0808">Transferase</keyword>
<dbReference type="InterPro" id="IPR039772">
    <property type="entry name" value="Bin3-like"/>
</dbReference>
<feature type="compositionally biased region" description="Polar residues" evidence="7">
    <location>
        <begin position="239"/>
        <end position="253"/>
    </location>
</feature>
<reference evidence="9 10" key="1">
    <citation type="submission" date="2024-06" db="EMBL/GenBank/DDBJ databases">
        <authorList>
            <person name="Kraege A."/>
            <person name="Thomma B."/>
        </authorList>
    </citation>
    <scope>NUCLEOTIDE SEQUENCE [LARGE SCALE GENOMIC DNA]</scope>
</reference>
<protein>
    <recommendedName>
        <fullName evidence="6">RNA methyltransferase</fullName>
        <ecNumber evidence="6">2.1.1.-</ecNumber>
    </recommendedName>
</protein>
<dbReference type="PANTHER" id="PTHR12315">
    <property type="entry name" value="BICOID-INTERACTING PROTEIN RELATED"/>
    <property type="match status" value="1"/>
</dbReference>
<organism evidence="9 10">
    <name type="scientific">Coccomyxa viridis</name>
    <dbReference type="NCBI Taxonomy" id="1274662"/>
    <lineage>
        <taxon>Eukaryota</taxon>
        <taxon>Viridiplantae</taxon>
        <taxon>Chlorophyta</taxon>
        <taxon>core chlorophytes</taxon>
        <taxon>Trebouxiophyceae</taxon>
        <taxon>Trebouxiophyceae incertae sedis</taxon>
        <taxon>Coccomyxaceae</taxon>
        <taxon>Coccomyxa</taxon>
    </lineage>
</organism>
<dbReference type="Proteomes" id="UP001497392">
    <property type="component" value="Unassembled WGS sequence"/>
</dbReference>
<evidence type="ECO:0000256" key="6">
    <source>
        <dbReference type="RuleBase" id="RU367087"/>
    </source>
</evidence>
<name>A0ABP1G080_9CHLO</name>
<evidence type="ECO:0000313" key="10">
    <source>
        <dbReference type="Proteomes" id="UP001497392"/>
    </source>
</evidence>
<feature type="compositionally biased region" description="Low complexity" evidence="7">
    <location>
        <begin position="103"/>
        <end position="131"/>
    </location>
</feature>
<feature type="compositionally biased region" description="Low complexity" evidence="7">
    <location>
        <begin position="1"/>
        <end position="21"/>
    </location>
</feature>
<dbReference type="SUPFAM" id="SSF53335">
    <property type="entry name" value="S-adenosyl-L-methionine-dependent methyltransferases"/>
    <property type="match status" value="1"/>
</dbReference>
<dbReference type="InterPro" id="IPR029063">
    <property type="entry name" value="SAM-dependent_MTases_sf"/>
</dbReference>
<gene>
    <name evidence="9" type="primary">g5740</name>
    <name evidence="9" type="ORF">VP750_LOCUS4916</name>
</gene>
<dbReference type="Pfam" id="PF13649">
    <property type="entry name" value="Methyltransf_25"/>
    <property type="match status" value="1"/>
</dbReference>
<feature type="region of interest" description="Disordered" evidence="7">
    <location>
        <begin position="218"/>
        <end position="253"/>
    </location>
</feature>
<evidence type="ECO:0000313" key="9">
    <source>
        <dbReference type="EMBL" id="CAL5223257.1"/>
    </source>
</evidence>
<keyword evidence="2 6" id="KW-0489">Methyltransferase</keyword>
<dbReference type="Gene3D" id="3.40.50.150">
    <property type="entry name" value="Vaccinia Virus protein VP39"/>
    <property type="match status" value="1"/>
</dbReference>
<evidence type="ECO:0000256" key="1">
    <source>
        <dbReference type="ARBA" id="ARBA00008361"/>
    </source>
</evidence>
<dbReference type="Pfam" id="PF06859">
    <property type="entry name" value="Bin3"/>
    <property type="match status" value="1"/>
</dbReference>
<evidence type="ECO:0000259" key="8">
    <source>
        <dbReference type="PROSITE" id="PS51515"/>
    </source>
</evidence>
<dbReference type="EC" id="2.1.1.-" evidence="6"/>
<comment type="similarity">
    <text evidence="1 6">Belongs to the methyltransferase superfamily.</text>
</comment>
<evidence type="ECO:0000256" key="5">
    <source>
        <dbReference type="PROSITE-ProRule" id="PRU00848"/>
    </source>
</evidence>
<evidence type="ECO:0000256" key="2">
    <source>
        <dbReference type="ARBA" id="ARBA00022603"/>
    </source>
</evidence>
<keyword evidence="4 5" id="KW-0949">S-adenosyl-L-methionine</keyword>
<evidence type="ECO:0000256" key="3">
    <source>
        <dbReference type="ARBA" id="ARBA00022679"/>
    </source>
</evidence>
<dbReference type="PROSITE" id="PS51515">
    <property type="entry name" value="BIN3_SAM"/>
    <property type="match status" value="1"/>
</dbReference>
<feature type="compositionally biased region" description="Basic and acidic residues" evidence="7">
    <location>
        <begin position="46"/>
        <end position="55"/>
    </location>
</feature>
<feature type="region of interest" description="Disordered" evidence="7">
    <location>
        <begin position="1"/>
        <end position="132"/>
    </location>
</feature>
<dbReference type="InterPro" id="IPR024160">
    <property type="entry name" value="BIN3_SAM-bd_dom"/>
</dbReference>
<evidence type="ECO:0000256" key="7">
    <source>
        <dbReference type="SAM" id="MobiDB-lite"/>
    </source>
</evidence>
<sequence>MAVMAASLPLKQPLQPAALASRHGTEQPPVEMAHGSLQPPAAVGHEQLHDSRETAHAIQQSSVAPAANSLRQQQRQQQREQPNQQESQQQQHKAHPVAANTSQQDSAAPAADSGQQQQQQQQQQKPQQQNQHKVKFVAVHGNYHRYYGTRKVADFEADPRLKIMEKPWFQNRKCLDIGCNEGMITLALASHFGTTSMLGVDIDRSLIGKASSHLAEQRSKATADLAQASHTRQPPPQGCASSSEGKRTPSPNSIRKAAATAVQGLRGTFFRHGSFLDLDLELGSFDTISCFSVTKWVHLNGGDEALQALLAKVYSLLAPGGRFILEPQQWVSYKKAVRKPGVSAQLQHSLKDLQMMPEAIPQYMSDVLGFKLVRELRRLASGEGFDRPIFLFRKPG</sequence>
<proteinExistence type="inferred from homology"/>
<keyword evidence="10" id="KW-1185">Reference proteome</keyword>
<feature type="compositionally biased region" description="Low complexity" evidence="7">
    <location>
        <begin position="71"/>
        <end position="91"/>
    </location>
</feature>
<dbReference type="PANTHER" id="PTHR12315:SF0">
    <property type="entry name" value="7SK SNRNA METHYLPHOSPHATE CAPPING ENZYME"/>
    <property type="match status" value="1"/>
</dbReference>